<feature type="non-terminal residue" evidence="1">
    <location>
        <position position="1"/>
    </location>
</feature>
<dbReference type="RefSeq" id="XP_013261512.1">
    <property type="nucleotide sequence ID" value="XM_013406058.1"/>
</dbReference>
<dbReference type="STRING" id="1182545.A0A072PGP1"/>
<dbReference type="OrthoDB" id="3758478at2759"/>
<dbReference type="AlphaFoldDB" id="A0A072PGP1"/>
<name>A0A072PGP1_9EURO</name>
<protein>
    <submittedName>
        <fullName evidence="1">Uncharacterized protein</fullName>
    </submittedName>
</protein>
<dbReference type="Proteomes" id="UP000027920">
    <property type="component" value="Unassembled WGS sequence"/>
</dbReference>
<keyword evidence="2" id="KW-1185">Reference proteome</keyword>
<reference evidence="1 2" key="1">
    <citation type="submission" date="2013-03" db="EMBL/GenBank/DDBJ databases">
        <title>The Genome Sequence of Exophiala aquamarina CBS 119918.</title>
        <authorList>
            <consortium name="The Broad Institute Genomics Platform"/>
            <person name="Cuomo C."/>
            <person name="de Hoog S."/>
            <person name="Gorbushina A."/>
            <person name="Walker B."/>
            <person name="Young S.K."/>
            <person name="Zeng Q."/>
            <person name="Gargeya S."/>
            <person name="Fitzgerald M."/>
            <person name="Haas B."/>
            <person name="Abouelleil A."/>
            <person name="Allen A.W."/>
            <person name="Alvarado L."/>
            <person name="Arachchi H.M."/>
            <person name="Berlin A.M."/>
            <person name="Chapman S.B."/>
            <person name="Gainer-Dewar J."/>
            <person name="Goldberg J."/>
            <person name="Griggs A."/>
            <person name="Gujja S."/>
            <person name="Hansen M."/>
            <person name="Howarth C."/>
            <person name="Imamovic A."/>
            <person name="Ireland A."/>
            <person name="Larimer J."/>
            <person name="McCowan C."/>
            <person name="Murphy C."/>
            <person name="Pearson M."/>
            <person name="Poon T.W."/>
            <person name="Priest M."/>
            <person name="Roberts A."/>
            <person name="Saif S."/>
            <person name="Shea T."/>
            <person name="Sisk P."/>
            <person name="Sykes S."/>
            <person name="Wortman J."/>
            <person name="Nusbaum C."/>
            <person name="Birren B."/>
        </authorList>
    </citation>
    <scope>NUCLEOTIDE SEQUENCE [LARGE SCALE GENOMIC DNA]</scope>
    <source>
        <strain evidence="1 2">CBS 119918</strain>
    </source>
</reference>
<dbReference type="InterPro" id="IPR050977">
    <property type="entry name" value="Fungal_Meroterpenoid_Isomerase"/>
</dbReference>
<dbReference type="EMBL" id="AMGV01000003">
    <property type="protein sequence ID" value="KEF58922.1"/>
    <property type="molecule type" value="Genomic_DNA"/>
</dbReference>
<dbReference type="VEuPathDB" id="FungiDB:A1O9_03765"/>
<dbReference type="PANTHER" id="PTHR39598">
    <property type="entry name" value="AUSTINOL SYNTHESIS PROTEIN F-RELATED"/>
    <property type="match status" value="1"/>
</dbReference>
<gene>
    <name evidence="1" type="ORF">A1O9_03765</name>
</gene>
<dbReference type="PANTHER" id="PTHR39598:SF1">
    <property type="entry name" value="AUSTINOID BIOSYNTHESIS CLUSTERS PROTEIN F-RELATED"/>
    <property type="match status" value="1"/>
</dbReference>
<evidence type="ECO:0000313" key="1">
    <source>
        <dbReference type="EMBL" id="KEF58922.1"/>
    </source>
</evidence>
<comment type="caution">
    <text evidence="1">The sequence shown here is derived from an EMBL/GenBank/DDBJ whole genome shotgun (WGS) entry which is preliminary data.</text>
</comment>
<dbReference type="HOGENOM" id="CLU_108113_3_0_1"/>
<dbReference type="GeneID" id="25278699"/>
<feature type="non-terminal residue" evidence="1">
    <location>
        <position position="129"/>
    </location>
</feature>
<sequence>PSRSQLLKTATDCVNRFSNGKSYDILAIRSAKCCHEIGPPCMGVPAPLTKEEYGGWWDSFTPKVWPNGMELWVDKEREPVVDEHSRHVVLYCKSRAESYKGVYEGTYVFNITVSEDGEMVDDIVEFLDS</sequence>
<evidence type="ECO:0000313" key="2">
    <source>
        <dbReference type="Proteomes" id="UP000027920"/>
    </source>
</evidence>
<proteinExistence type="predicted"/>
<accession>A0A072PGP1</accession>
<organism evidence="1 2">
    <name type="scientific">Exophiala aquamarina CBS 119918</name>
    <dbReference type="NCBI Taxonomy" id="1182545"/>
    <lineage>
        <taxon>Eukaryota</taxon>
        <taxon>Fungi</taxon>
        <taxon>Dikarya</taxon>
        <taxon>Ascomycota</taxon>
        <taxon>Pezizomycotina</taxon>
        <taxon>Eurotiomycetes</taxon>
        <taxon>Chaetothyriomycetidae</taxon>
        <taxon>Chaetothyriales</taxon>
        <taxon>Herpotrichiellaceae</taxon>
        <taxon>Exophiala</taxon>
    </lineage>
</organism>